<reference evidence="5" key="2">
    <citation type="submission" date="2023-01" db="EMBL/GenBank/DDBJ databases">
        <title>Human gut microbiome strain richness.</title>
        <authorList>
            <person name="Chen-Liaw A."/>
        </authorList>
    </citation>
    <scope>NUCLEOTIDE SEQUENCE</scope>
    <source>
        <strain evidence="5">RTP21484st1_H11_RTP21484_190118</strain>
    </source>
</reference>
<keyword evidence="1" id="KW-0805">Transcription regulation</keyword>
<sequence length="309" mass="35617">MKKKNAVQTISIPSAHSNNTLIHQTSNVSAKITLSDSILSGAVIEYRKAGYNFIRHLHTNIEIYRILSGECYMDIQSETLHFTEGDFVMILPDVVHSFYLNDTSDCEFQHIHFDPDLFSTIILDNDGIFPITLLHAVLFSSHFYYRLRSDATIDEQLQKLIDLYTASESLFTAANVNVALMNLMLYILDHTEPVHEYKEPQLQNSYVAYALNYIHDHYTTKILQEDIAIQLQISVRYLSKIFKSYMGVTLSNYINIYRINCSIELIQNTNLTLTEIALQVGFKDSQHYSKVFMNVINETPSQYRKTVSK</sequence>
<dbReference type="InterPro" id="IPR037923">
    <property type="entry name" value="HTH-like"/>
</dbReference>
<dbReference type="Proteomes" id="UP001212160">
    <property type="component" value="Unassembled WGS sequence"/>
</dbReference>
<gene>
    <name evidence="6" type="ORF">DWZ50_09250</name>
    <name evidence="5" type="ORF">PNW85_14300</name>
</gene>
<dbReference type="Gene3D" id="2.60.120.10">
    <property type="entry name" value="Jelly Rolls"/>
    <property type="match status" value="1"/>
</dbReference>
<dbReference type="RefSeq" id="WP_118444646.1">
    <property type="nucleotide sequence ID" value="NZ_DAWDPA010000016.1"/>
</dbReference>
<dbReference type="InterPro" id="IPR020449">
    <property type="entry name" value="Tscrpt_reg_AraC-type_HTH"/>
</dbReference>
<keyword evidence="3" id="KW-0804">Transcription</keyword>
<dbReference type="CDD" id="cd02208">
    <property type="entry name" value="cupin_RmlC-like"/>
    <property type="match status" value="1"/>
</dbReference>
<evidence type="ECO:0000259" key="4">
    <source>
        <dbReference type="PROSITE" id="PS01124"/>
    </source>
</evidence>
<dbReference type="EMBL" id="QRQE01000020">
    <property type="protein sequence ID" value="RHM75887.1"/>
    <property type="molecule type" value="Genomic_DNA"/>
</dbReference>
<dbReference type="Proteomes" id="UP000285610">
    <property type="component" value="Unassembled WGS sequence"/>
</dbReference>
<dbReference type="Pfam" id="PF12833">
    <property type="entry name" value="HTH_18"/>
    <property type="match status" value="1"/>
</dbReference>
<proteinExistence type="predicted"/>
<dbReference type="PANTHER" id="PTHR43280:SF26">
    <property type="entry name" value="ARAC-FAMILY TRANSCRIPTIONAL REGULATOR"/>
    <property type="match status" value="1"/>
</dbReference>
<reference evidence="6 7" key="1">
    <citation type="submission" date="2018-08" db="EMBL/GenBank/DDBJ databases">
        <title>A genome reference for cultivated species of the human gut microbiota.</title>
        <authorList>
            <person name="Zou Y."/>
            <person name="Xue W."/>
            <person name="Luo G."/>
        </authorList>
    </citation>
    <scope>NUCLEOTIDE SEQUENCE [LARGE SCALE GENOMIC DNA]</scope>
    <source>
        <strain evidence="6 7">AF33-12</strain>
    </source>
</reference>
<protein>
    <submittedName>
        <fullName evidence="6">AraC family transcriptional regulator</fullName>
    </submittedName>
</protein>
<dbReference type="InterPro" id="IPR009057">
    <property type="entry name" value="Homeodomain-like_sf"/>
</dbReference>
<dbReference type="PANTHER" id="PTHR43280">
    <property type="entry name" value="ARAC-FAMILY TRANSCRIPTIONAL REGULATOR"/>
    <property type="match status" value="1"/>
</dbReference>
<dbReference type="SMART" id="SM00342">
    <property type="entry name" value="HTH_ARAC"/>
    <property type="match status" value="1"/>
</dbReference>
<dbReference type="InterPro" id="IPR003313">
    <property type="entry name" value="AraC-bd"/>
</dbReference>
<dbReference type="GO" id="GO:0003700">
    <property type="term" value="F:DNA-binding transcription factor activity"/>
    <property type="evidence" value="ECO:0007669"/>
    <property type="project" value="InterPro"/>
</dbReference>
<evidence type="ECO:0000256" key="3">
    <source>
        <dbReference type="ARBA" id="ARBA00023163"/>
    </source>
</evidence>
<feature type="domain" description="HTH araC/xylS-type" evidence="4">
    <location>
        <begin position="208"/>
        <end position="306"/>
    </location>
</feature>
<evidence type="ECO:0000313" key="7">
    <source>
        <dbReference type="Proteomes" id="UP000285610"/>
    </source>
</evidence>
<evidence type="ECO:0000313" key="5">
    <source>
        <dbReference type="EMBL" id="MDB8687820.1"/>
    </source>
</evidence>
<dbReference type="SUPFAM" id="SSF46689">
    <property type="entry name" value="Homeodomain-like"/>
    <property type="match status" value="2"/>
</dbReference>
<dbReference type="InterPro" id="IPR018060">
    <property type="entry name" value="HTH_AraC"/>
</dbReference>
<dbReference type="GO" id="GO:0043565">
    <property type="term" value="F:sequence-specific DNA binding"/>
    <property type="evidence" value="ECO:0007669"/>
    <property type="project" value="InterPro"/>
</dbReference>
<evidence type="ECO:0000313" key="6">
    <source>
        <dbReference type="EMBL" id="RHM75887.1"/>
    </source>
</evidence>
<comment type="caution">
    <text evidence="6">The sequence shown here is derived from an EMBL/GenBank/DDBJ whole genome shotgun (WGS) entry which is preliminary data.</text>
</comment>
<dbReference type="PRINTS" id="PR00032">
    <property type="entry name" value="HTHARAC"/>
</dbReference>
<dbReference type="SUPFAM" id="SSF51215">
    <property type="entry name" value="Regulatory protein AraC"/>
    <property type="match status" value="1"/>
</dbReference>
<dbReference type="InterPro" id="IPR014710">
    <property type="entry name" value="RmlC-like_jellyroll"/>
</dbReference>
<evidence type="ECO:0000256" key="2">
    <source>
        <dbReference type="ARBA" id="ARBA00023125"/>
    </source>
</evidence>
<organism evidence="6 7">
    <name type="scientific">Mediterraneibacter gnavus</name>
    <name type="common">Ruminococcus gnavus</name>
    <dbReference type="NCBI Taxonomy" id="33038"/>
    <lineage>
        <taxon>Bacteria</taxon>
        <taxon>Bacillati</taxon>
        <taxon>Bacillota</taxon>
        <taxon>Clostridia</taxon>
        <taxon>Lachnospirales</taxon>
        <taxon>Lachnospiraceae</taxon>
        <taxon>Mediterraneibacter</taxon>
    </lineage>
</organism>
<dbReference type="EMBL" id="JAQMLA010000050">
    <property type="protein sequence ID" value="MDB8687820.1"/>
    <property type="molecule type" value="Genomic_DNA"/>
</dbReference>
<dbReference type="Gene3D" id="1.10.10.60">
    <property type="entry name" value="Homeodomain-like"/>
    <property type="match status" value="2"/>
</dbReference>
<accession>A0A415S9S2</accession>
<keyword evidence="2" id="KW-0238">DNA-binding</keyword>
<evidence type="ECO:0000256" key="1">
    <source>
        <dbReference type="ARBA" id="ARBA00023015"/>
    </source>
</evidence>
<dbReference type="AlphaFoldDB" id="A0A415S9S2"/>
<dbReference type="PROSITE" id="PS01124">
    <property type="entry name" value="HTH_ARAC_FAMILY_2"/>
    <property type="match status" value="1"/>
</dbReference>
<name>A0A415S9S2_MEDGN</name>
<dbReference type="Pfam" id="PF02311">
    <property type="entry name" value="AraC_binding"/>
    <property type="match status" value="1"/>
</dbReference>